<reference evidence="1 2" key="1">
    <citation type="journal article" date="2014" name="Int. J. Syst. Evol. Microbiol.">
        <title>Phaeodactylibacter xiamenensis gen. nov., sp. nov., a member of the family Saprospiraceae isolated from the marine alga Phaeodactylum tricornutum.</title>
        <authorList>
            <person name="Chen Z.Jr."/>
            <person name="Lei X."/>
            <person name="Lai Q."/>
            <person name="Li Y."/>
            <person name="Zhang B."/>
            <person name="Zhang J."/>
            <person name="Zhang H."/>
            <person name="Yang L."/>
            <person name="Zheng W."/>
            <person name="Tian Y."/>
            <person name="Yu Z."/>
            <person name="Xu H.Jr."/>
            <person name="Zheng T."/>
        </authorList>
    </citation>
    <scope>NUCLEOTIDE SEQUENCE [LARGE SCALE GENOMIC DNA]</scope>
    <source>
        <strain evidence="1 2">KD52</strain>
    </source>
</reference>
<dbReference type="EMBL" id="JPOS01000084">
    <property type="protein sequence ID" value="KGE85620.1"/>
    <property type="molecule type" value="Genomic_DNA"/>
</dbReference>
<gene>
    <name evidence="1" type="ORF">IX84_26380</name>
</gene>
<dbReference type="NCBIfam" id="TIGR04183">
    <property type="entry name" value="Por_Secre_tail"/>
    <property type="match status" value="1"/>
</dbReference>
<evidence type="ECO:0008006" key="3">
    <source>
        <dbReference type="Google" id="ProtNLM"/>
    </source>
</evidence>
<dbReference type="InterPro" id="IPR036691">
    <property type="entry name" value="Endo/exonu/phosph_ase_sf"/>
</dbReference>
<dbReference type="OrthoDB" id="9800417at2"/>
<dbReference type="SUPFAM" id="SSF56219">
    <property type="entry name" value="DNase I-like"/>
    <property type="match status" value="1"/>
</dbReference>
<dbReference type="PANTHER" id="PTHR42834:SF1">
    <property type="entry name" value="ENDONUCLEASE_EXONUCLEASE_PHOSPHATASE FAMILY PROTEIN (AFU_ORTHOLOGUE AFUA_3G09210)"/>
    <property type="match status" value="1"/>
</dbReference>
<keyword evidence="2" id="KW-1185">Reference proteome</keyword>
<protein>
    <recommendedName>
        <fullName evidence="3">Endonuclease/exonuclease/phosphatase domain-containing protein</fullName>
    </recommendedName>
</protein>
<comment type="caution">
    <text evidence="1">The sequence shown here is derived from an EMBL/GenBank/DDBJ whole genome shotgun (WGS) entry which is preliminary data.</text>
</comment>
<accession>A0A098S0E8</accession>
<dbReference type="STRING" id="1524460.IX84_26380"/>
<evidence type="ECO:0000313" key="2">
    <source>
        <dbReference type="Proteomes" id="UP000029736"/>
    </source>
</evidence>
<evidence type="ECO:0000313" key="1">
    <source>
        <dbReference type="EMBL" id="KGE85620.1"/>
    </source>
</evidence>
<dbReference type="AlphaFoldDB" id="A0A098S0E8"/>
<dbReference type="CDD" id="cd04486">
    <property type="entry name" value="YhcR_OBF_like"/>
    <property type="match status" value="1"/>
</dbReference>
<dbReference type="Gene3D" id="3.60.10.10">
    <property type="entry name" value="Endonuclease/exonuclease/phosphatase"/>
    <property type="match status" value="1"/>
</dbReference>
<name>A0A098S0E8_9BACT</name>
<dbReference type="Proteomes" id="UP000029736">
    <property type="component" value="Unassembled WGS sequence"/>
</dbReference>
<dbReference type="RefSeq" id="WP_044227584.1">
    <property type="nucleotide sequence ID" value="NZ_JBKAGJ010000003.1"/>
</dbReference>
<proteinExistence type="predicted"/>
<dbReference type="InterPro" id="IPR026444">
    <property type="entry name" value="Secre_tail"/>
</dbReference>
<organism evidence="1 2">
    <name type="scientific">Phaeodactylibacter xiamenensis</name>
    <dbReference type="NCBI Taxonomy" id="1524460"/>
    <lineage>
        <taxon>Bacteria</taxon>
        <taxon>Pseudomonadati</taxon>
        <taxon>Bacteroidota</taxon>
        <taxon>Saprospiria</taxon>
        <taxon>Saprospirales</taxon>
        <taxon>Haliscomenobacteraceae</taxon>
        <taxon>Phaeodactylibacter</taxon>
    </lineage>
</organism>
<sequence length="645" mass="70639">MVRFLPPFLVALCLFGIIPDKLHTQPAFAIHEVQGTENESPLQGQLVTLQGNIVTARGDNFFVIQAPESDYDNNAFTSEAVVIAGSYFGSPGDVVEVTGTVREEDGLTIIASPGLSITNTGEDLPLPSPVVLTETLPSANYTPVHSLERLEGMRVSFEAIANGPSSSFEDVPLRIGPNRIFREPGIEAPGIVGLPEWDGNPEIFWMDPNGLNAPNQRFFNTGSLVSATGIMIEAAPRFWKVLAETYTFTPGPDAAPVRPKAANEFTVGSLNALFLLEEEENIEVKYQKIARYIDEQMGLPDILAMQEVGSFTELNNLAFYLEQQNPQAQYDAYLLPTNLDLKLGYLVKEHFTNLQISQLGTEETFTFSGGLLHDRPPLLLQVELPTGPPVTLQVLNLHLRSLIGIEGSTAGFVRNKRHQQAISIANMIQDLQTAGNLVVLGDFNAFQFTDGYVDVFNQIAGLPGLGAQFPLLNIVDPPLSDQLQSIPPPERYSYVFDGNAQALDHCLTSSFNGLTVNGMQYARGNADFPEAYELSLANPLSASDHDGLVLFLESEFPIASQTATRQTDIRILTANPAHPGALFLIKSGTILEDISLFNLTGQLIANWQPEDNQYQGTWSDLPFGLYLLKVQSQRGIKTFQQVITE</sequence>
<dbReference type="PANTHER" id="PTHR42834">
    <property type="entry name" value="ENDONUCLEASE/EXONUCLEASE/PHOSPHATASE FAMILY PROTEIN (AFU_ORTHOLOGUE AFUA_3G09210)"/>
    <property type="match status" value="1"/>
</dbReference>